<dbReference type="CDD" id="cd00221">
    <property type="entry name" value="Vsr"/>
    <property type="match status" value="1"/>
</dbReference>
<evidence type="ECO:0000313" key="8">
    <source>
        <dbReference type="Proteomes" id="UP000216991"/>
    </source>
</evidence>
<gene>
    <name evidence="7" type="ORF">CHU93_02810</name>
</gene>
<organism evidence="7 8">
    <name type="scientific">Sandarakinorhabdus cyanobacteriorum</name>
    <dbReference type="NCBI Taxonomy" id="1981098"/>
    <lineage>
        <taxon>Bacteria</taxon>
        <taxon>Pseudomonadati</taxon>
        <taxon>Pseudomonadota</taxon>
        <taxon>Alphaproteobacteria</taxon>
        <taxon>Sphingomonadales</taxon>
        <taxon>Sphingosinicellaceae</taxon>
        <taxon>Sandarakinorhabdus</taxon>
    </lineage>
</organism>
<keyword evidence="2 7" id="KW-0255">Endonuclease</keyword>
<dbReference type="OrthoDB" id="9801520at2"/>
<evidence type="ECO:0000256" key="4">
    <source>
        <dbReference type="ARBA" id="ARBA00022801"/>
    </source>
</evidence>
<protein>
    <submittedName>
        <fullName evidence="7">Very short patch repair endonuclease</fullName>
    </submittedName>
</protein>
<dbReference type="GO" id="GO:0006298">
    <property type="term" value="P:mismatch repair"/>
    <property type="evidence" value="ECO:0007669"/>
    <property type="project" value="InterPro"/>
</dbReference>
<keyword evidence="3" id="KW-0227">DNA damage</keyword>
<dbReference type="EMBL" id="NOXT01000073">
    <property type="protein sequence ID" value="OYQ33944.1"/>
    <property type="molecule type" value="Genomic_DNA"/>
</dbReference>
<proteinExistence type="inferred from homology"/>
<evidence type="ECO:0000313" key="7">
    <source>
        <dbReference type="EMBL" id="OYQ33944.1"/>
    </source>
</evidence>
<evidence type="ECO:0000256" key="3">
    <source>
        <dbReference type="ARBA" id="ARBA00022763"/>
    </source>
</evidence>
<dbReference type="InterPro" id="IPR004603">
    <property type="entry name" value="DNA_mismatch_endonuc_vsr"/>
</dbReference>
<keyword evidence="5" id="KW-0234">DNA repair</keyword>
<evidence type="ECO:0000256" key="2">
    <source>
        <dbReference type="ARBA" id="ARBA00022759"/>
    </source>
</evidence>
<dbReference type="Proteomes" id="UP000216991">
    <property type="component" value="Unassembled WGS sequence"/>
</dbReference>
<evidence type="ECO:0000256" key="1">
    <source>
        <dbReference type="ARBA" id="ARBA00022722"/>
    </source>
</evidence>
<dbReference type="Gene3D" id="3.40.960.10">
    <property type="entry name" value="VSR Endonuclease"/>
    <property type="match status" value="1"/>
</dbReference>
<evidence type="ECO:0000256" key="6">
    <source>
        <dbReference type="ARBA" id="ARBA00029466"/>
    </source>
</evidence>
<accession>A0A255YZ52</accession>
<dbReference type="InterPro" id="IPR011335">
    <property type="entry name" value="Restrct_endonuc-II-like"/>
</dbReference>
<comment type="caution">
    <text evidence="7">The sequence shown here is derived from an EMBL/GenBank/DDBJ whole genome shotgun (WGS) entry which is preliminary data.</text>
</comment>
<comment type="similarity">
    <text evidence="6">Belongs to the Vsr family.</text>
</comment>
<dbReference type="GO" id="GO:0004519">
    <property type="term" value="F:endonuclease activity"/>
    <property type="evidence" value="ECO:0007669"/>
    <property type="project" value="UniProtKB-KW"/>
</dbReference>
<sequence>MDIVGRETRSRMMAGIKGRNTKPEMLVRKALHAEGFRFRLHDRRLPGTPDIVLPKWRAVVFVHGCFWHRHEGCRYATTPVSNGEFWQRKFNQNISRDHQNAQRLVDIGWRVTTIWECELKQGGLPDRIENLVDWLRLSTNEFVPITDADQPIWGQYCPSHSQ</sequence>
<keyword evidence="1" id="KW-0540">Nuclease</keyword>
<dbReference type="AlphaFoldDB" id="A0A255YZ52"/>
<dbReference type="NCBIfam" id="TIGR00632">
    <property type="entry name" value="vsr"/>
    <property type="match status" value="1"/>
</dbReference>
<dbReference type="GO" id="GO:0016787">
    <property type="term" value="F:hydrolase activity"/>
    <property type="evidence" value="ECO:0007669"/>
    <property type="project" value="UniProtKB-KW"/>
</dbReference>
<evidence type="ECO:0000256" key="5">
    <source>
        <dbReference type="ARBA" id="ARBA00023204"/>
    </source>
</evidence>
<dbReference type="SUPFAM" id="SSF52980">
    <property type="entry name" value="Restriction endonuclease-like"/>
    <property type="match status" value="1"/>
</dbReference>
<name>A0A255YZ52_9SPHN</name>
<dbReference type="Pfam" id="PF03852">
    <property type="entry name" value="Vsr"/>
    <property type="match status" value="1"/>
</dbReference>
<reference evidence="7 8" key="1">
    <citation type="submission" date="2017-07" db="EMBL/GenBank/DDBJ databases">
        <title>Sandarakinorhabdus cyanobacteriorum sp. nov., a novel bacterium isolated from cyanobacterial aggregates in a eutrophic lake.</title>
        <authorList>
            <person name="Cai H."/>
        </authorList>
    </citation>
    <scope>NUCLEOTIDE SEQUENCE [LARGE SCALE GENOMIC DNA]</scope>
    <source>
        <strain evidence="7 8">TH057</strain>
    </source>
</reference>
<keyword evidence="4" id="KW-0378">Hydrolase</keyword>
<keyword evidence="8" id="KW-1185">Reference proteome</keyword>